<evidence type="ECO:0000256" key="1">
    <source>
        <dbReference type="SAM" id="Phobius"/>
    </source>
</evidence>
<evidence type="ECO:0000313" key="3">
    <source>
        <dbReference type="Proteomes" id="UP000092445"/>
    </source>
</evidence>
<dbReference type="EnsemblMetazoa" id="GPAI047829-RA">
    <property type="protein sequence ID" value="GPAI047829-PA"/>
    <property type="gene ID" value="GPAI047829"/>
</dbReference>
<keyword evidence="1" id="KW-0472">Membrane</keyword>
<evidence type="ECO:0000313" key="2">
    <source>
        <dbReference type="EnsemblMetazoa" id="GPAI047829-PA"/>
    </source>
</evidence>
<organism evidence="2 3">
    <name type="scientific">Glossina pallidipes</name>
    <name type="common">Tsetse fly</name>
    <dbReference type="NCBI Taxonomy" id="7398"/>
    <lineage>
        <taxon>Eukaryota</taxon>
        <taxon>Metazoa</taxon>
        <taxon>Ecdysozoa</taxon>
        <taxon>Arthropoda</taxon>
        <taxon>Hexapoda</taxon>
        <taxon>Insecta</taxon>
        <taxon>Pterygota</taxon>
        <taxon>Neoptera</taxon>
        <taxon>Endopterygota</taxon>
        <taxon>Diptera</taxon>
        <taxon>Brachycera</taxon>
        <taxon>Muscomorpha</taxon>
        <taxon>Hippoboscoidea</taxon>
        <taxon>Glossinidae</taxon>
        <taxon>Glossina</taxon>
    </lineage>
</organism>
<protein>
    <submittedName>
        <fullName evidence="2">Uncharacterized protein</fullName>
    </submittedName>
</protein>
<reference evidence="3" key="1">
    <citation type="submission" date="2014-03" db="EMBL/GenBank/DDBJ databases">
        <authorList>
            <person name="Aksoy S."/>
            <person name="Warren W."/>
            <person name="Wilson R.K."/>
        </authorList>
    </citation>
    <scope>NUCLEOTIDE SEQUENCE [LARGE SCALE GENOMIC DNA]</scope>
    <source>
        <strain evidence="3">IAEA</strain>
    </source>
</reference>
<dbReference type="Proteomes" id="UP000092445">
    <property type="component" value="Unassembled WGS sequence"/>
</dbReference>
<accession>A0A1B0AJI2</accession>
<dbReference type="AlphaFoldDB" id="A0A1B0AJI2"/>
<feature type="transmembrane region" description="Helical" evidence="1">
    <location>
        <begin position="35"/>
        <end position="58"/>
    </location>
</feature>
<keyword evidence="1" id="KW-0812">Transmembrane</keyword>
<keyword evidence="3" id="KW-1185">Reference proteome</keyword>
<dbReference type="VEuPathDB" id="VectorBase:GPAI047829"/>
<proteinExistence type="predicted"/>
<keyword evidence="1" id="KW-1133">Transmembrane helix</keyword>
<sequence length="105" mass="12069">MHIIQYDSRSSKRASSCDKLVLVRNRFRRLKILELINLLLLPYVSVWIALLSVANLTFKNSAMTIKFWQQVGKTTESKEAKIDIIGLSTVLDSKDIITRITVSFR</sequence>
<reference evidence="2" key="2">
    <citation type="submission" date="2020-05" db="UniProtKB">
        <authorList>
            <consortium name="EnsemblMetazoa"/>
        </authorList>
    </citation>
    <scope>IDENTIFICATION</scope>
    <source>
        <strain evidence="2">IAEA</strain>
    </source>
</reference>
<name>A0A1B0AJI2_GLOPL</name>